<dbReference type="RefSeq" id="WP_253527801.1">
    <property type="nucleotide sequence ID" value="NZ_JAMZEL010000004.1"/>
</dbReference>
<accession>A0ABT1FN50</accession>
<evidence type="ECO:0000313" key="2">
    <source>
        <dbReference type="Proteomes" id="UP001204772"/>
    </source>
</evidence>
<protein>
    <recommendedName>
        <fullName evidence="3">Thioredoxin domain-containing protein</fullName>
    </recommendedName>
</protein>
<organism evidence="1 2">
    <name type="scientific">Runella salmonicolor</name>
    <dbReference type="NCBI Taxonomy" id="2950278"/>
    <lineage>
        <taxon>Bacteria</taxon>
        <taxon>Pseudomonadati</taxon>
        <taxon>Bacteroidota</taxon>
        <taxon>Cytophagia</taxon>
        <taxon>Cytophagales</taxon>
        <taxon>Spirosomataceae</taxon>
        <taxon>Runella</taxon>
    </lineage>
</organism>
<proteinExistence type="predicted"/>
<comment type="caution">
    <text evidence="1">The sequence shown here is derived from an EMBL/GenBank/DDBJ whole genome shotgun (WGS) entry which is preliminary data.</text>
</comment>
<evidence type="ECO:0008006" key="3">
    <source>
        <dbReference type="Google" id="ProtNLM"/>
    </source>
</evidence>
<reference evidence="1 2" key="1">
    <citation type="submission" date="2022-06" db="EMBL/GenBank/DDBJ databases">
        <title>Runella sp. S5 genome sequencing.</title>
        <authorList>
            <person name="Park S."/>
        </authorList>
    </citation>
    <scope>NUCLEOTIDE SEQUENCE [LARGE SCALE GENOMIC DNA]</scope>
    <source>
        <strain evidence="1 2">S5</strain>
    </source>
</reference>
<sequence length="576" mass="65910">MNKRNKAILSFCKNLYCIVLPAISFFPPRLQRLLLLLWLIVFSALFIPSSYAQTDTLTVRGKIENLTVRLYRQAPEITVARVNILQSNQEIVRAAQLQPDGSFELKMPLVYPLEECYVTYANVVMPFLGEKGTVEITLNGDSLTKSEVPIRFGGAHAATNNRHAHFYAAFNKWLKANPEKPIKAATGFHFWEKVAQERDRKISFYRNFQTVKDTLLDKWVISSLNDAAKARFYSYLSQEKQKLALAISASTELDTSRFFTFAKADSYRQFTNYALATTPDLPESSLPVNTLARLILQYVPNISTADSLKLVGYVQGETAKMRELRWLSNLFNQKEDTLRLIAAFELYTRKFGAAHSAKELDYLNAVFYAENTNNFTLKNTTLWYNHLRPGLKNPYYVRSLDELHHIANLDSALIRTSEPKMSDATLNNPLEVVSGVLLANNTSSSDETLLWDQLKQKFKGKKVYFIFWTNDEWGRRVLAEANALRASLPPNSVEFVYVSEYKTSDNVWLEAAIKSRSRGLHLKLDESQNDYFVDEWAITQVPYAVLMDANGKYIRRGAPLPADREGWSKIWNKVFN</sequence>
<evidence type="ECO:0000313" key="1">
    <source>
        <dbReference type="EMBL" id="MCP1383156.1"/>
    </source>
</evidence>
<dbReference type="Proteomes" id="UP001204772">
    <property type="component" value="Unassembled WGS sequence"/>
</dbReference>
<dbReference type="EMBL" id="JAMZEL010000004">
    <property type="protein sequence ID" value="MCP1383156.1"/>
    <property type="molecule type" value="Genomic_DNA"/>
</dbReference>
<dbReference type="Gene3D" id="3.40.30.10">
    <property type="entry name" value="Glutaredoxin"/>
    <property type="match status" value="1"/>
</dbReference>
<gene>
    <name evidence="1" type="ORF">NCI00_12000</name>
</gene>
<keyword evidence="2" id="KW-1185">Reference proteome</keyword>
<name>A0ABT1FN50_9BACT</name>